<keyword evidence="1" id="KW-0812">Transmembrane</keyword>
<evidence type="ECO:0000313" key="2">
    <source>
        <dbReference type="EMBL" id="BBM84679.1"/>
    </source>
</evidence>
<dbReference type="KEGG" id="uam:UABAM_03040"/>
<evidence type="ECO:0008006" key="4">
    <source>
        <dbReference type="Google" id="ProtNLM"/>
    </source>
</evidence>
<accession>A0A5S9IMN1</accession>
<dbReference type="EMBL" id="AP019860">
    <property type="protein sequence ID" value="BBM84679.1"/>
    <property type="molecule type" value="Genomic_DNA"/>
</dbReference>
<dbReference type="SUPFAM" id="SSF141571">
    <property type="entry name" value="Pentapeptide repeat-like"/>
    <property type="match status" value="3"/>
</dbReference>
<name>A0A5S9IMN1_UABAM</name>
<dbReference type="RefSeq" id="WP_151968817.1">
    <property type="nucleotide sequence ID" value="NZ_AP019860.1"/>
</dbReference>
<dbReference type="OrthoDB" id="232968at2"/>
<feature type="transmembrane region" description="Helical" evidence="1">
    <location>
        <begin position="643"/>
        <end position="663"/>
    </location>
</feature>
<dbReference type="InterPro" id="IPR051082">
    <property type="entry name" value="Pentapeptide-BTB/POZ_domain"/>
</dbReference>
<organism evidence="2 3">
    <name type="scientific">Uabimicrobium amorphum</name>
    <dbReference type="NCBI Taxonomy" id="2596890"/>
    <lineage>
        <taxon>Bacteria</taxon>
        <taxon>Pseudomonadati</taxon>
        <taxon>Planctomycetota</taxon>
        <taxon>Candidatus Uabimicrobiia</taxon>
        <taxon>Candidatus Uabimicrobiales</taxon>
        <taxon>Candidatus Uabimicrobiaceae</taxon>
        <taxon>Candidatus Uabimicrobium</taxon>
    </lineage>
</organism>
<dbReference type="Proteomes" id="UP000326354">
    <property type="component" value="Chromosome"/>
</dbReference>
<reference evidence="2 3" key="1">
    <citation type="submission" date="2019-08" db="EMBL/GenBank/DDBJ databases">
        <title>Complete genome sequence of Candidatus Uab amorphum.</title>
        <authorList>
            <person name="Shiratori T."/>
            <person name="Suzuki S."/>
            <person name="Kakizawa Y."/>
            <person name="Ishida K."/>
        </authorList>
    </citation>
    <scope>NUCLEOTIDE SEQUENCE [LARGE SCALE GENOMIC DNA]</scope>
    <source>
        <strain evidence="2 3">SRT547</strain>
    </source>
</reference>
<protein>
    <recommendedName>
        <fullName evidence="4">Pentapeptide repeat-containing protein</fullName>
    </recommendedName>
</protein>
<gene>
    <name evidence="2" type="ORF">UABAM_03040</name>
</gene>
<keyword evidence="1" id="KW-1133">Transmembrane helix</keyword>
<sequence>MNNVKNELFHKALRRELSIQEMDKWQKIWNSDFEMRKKFVVTKVIEARARHVLILKNKNKKENLFLKEVNLEKAYLKGVGFYQANLEGANLKAANLEGANLEGANLTGANLTGANLTGANLTEADLTGAKITGANLTKANLARARLTGAKITEANLITELDLTGANLTEADLTGANLTGAKITGANLTKANLARARLTGAKITEANLITELDLTGANLTEANLARASLTGADIIGANLTEANLARANLTWANLTEVDLTWANLTEVDLTWANLTKVDLTGANLTKANLARANLTWAKLTEVDLTGANLTKANLTEVDLTEVDLTKAYLTGVDLTEVDLTKANLTGVDLTGVDLTKANLTGVDLTGVDLAGADLTGTNVLGAYFQEENLKEKNNRKANLKKENLKKWSARKAISQLFRRHSTVPKYRIGYPCASADPQHNKSTAVILHPCVHKGFKYIRNKTNTYKIVNPAGARILNYCSRGVYGTLIESDDQRQSIVRAGMIHDDGDSMHLALILAVFQRNHSENAPLLLFSAAVRHPPGAIPFLNARITSYCDISIVKDSLLQKYKVAVMAKAKALIILEEHAILLAHELQKKIHTIQSINYEHSDEPIIVGVRDNDLPNIAKHIGIDPYYYCRKSISLQTVLQLCTFVILHIAVISAIWILTPNEKMYWQPIKTAIEQKNQILSIFGKQTSKTGVTLQALGHIREVKEDNDNLVLTLHTQVILRKVIKIVFVKTIQYEECEVKAAITIFYNKKKLNYIVNWQDFRKLILDEKEIRSIIELHIEKWFNQLRNQEVNKIK</sequence>
<evidence type="ECO:0000313" key="3">
    <source>
        <dbReference type="Proteomes" id="UP000326354"/>
    </source>
</evidence>
<dbReference type="Gene3D" id="2.160.20.80">
    <property type="entry name" value="E3 ubiquitin-protein ligase SopA"/>
    <property type="match status" value="4"/>
</dbReference>
<dbReference type="Pfam" id="PF00805">
    <property type="entry name" value="Pentapeptide"/>
    <property type="match status" value="4"/>
</dbReference>
<dbReference type="PANTHER" id="PTHR14136">
    <property type="entry name" value="BTB_POZ DOMAIN-CONTAINING PROTEIN KCTD9"/>
    <property type="match status" value="1"/>
</dbReference>
<dbReference type="AlphaFoldDB" id="A0A5S9IMN1"/>
<dbReference type="InterPro" id="IPR001646">
    <property type="entry name" value="5peptide_repeat"/>
</dbReference>
<proteinExistence type="predicted"/>
<evidence type="ECO:0000256" key="1">
    <source>
        <dbReference type="SAM" id="Phobius"/>
    </source>
</evidence>
<dbReference type="PANTHER" id="PTHR14136:SF17">
    <property type="entry name" value="BTB_POZ DOMAIN-CONTAINING PROTEIN KCTD9"/>
    <property type="match status" value="1"/>
</dbReference>
<keyword evidence="1" id="KW-0472">Membrane</keyword>
<keyword evidence="3" id="KW-1185">Reference proteome</keyword>